<sequence length="380" mass="41543">MHVSAINWGVRMARPAAASRSRREHRPPGIPSVASKRRGTAPIFSSSLGIGVTAAAAAVLLAGACRTFYWPRSVSHGSLTAVSSSASQSPSPSPPAGEEHQATLGVLNAPVYSYQLHDTHVHDTDSFTQGLLSIGRGQFLESSGGFGDSTIRRFTLGQRKADQKELLPGTLFGEGIEIVGDKLYQITWLSEQGLIYDAATLQLTGEWKYKGAGWGLAYVPELGTLFMSNGTSLLTRFDPQSLEPLASNPHVRVFDGPNEIHLLNDMQYVRGELWANIFGSMLVARIDPATGKVNSWVDFTGILRQEHMVGHENVKLDVFNGIAFDDATGHAFVTGKRWPVLFEVSVRNDHPYSKSRKQQLQPFFLYPERLARVQRAVGTA</sequence>
<dbReference type="SUPFAM" id="SSF63825">
    <property type="entry name" value="YWTD domain"/>
    <property type="match status" value="1"/>
</dbReference>
<dbReference type="Proteomes" id="UP000324585">
    <property type="component" value="Unassembled WGS sequence"/>
</dbReference>
<dbReference type="EMBL" id="VRMN01000001">
    <property type="protein sequence ID" value="KAA8498546.1"/>
    <property type="molecule type" value="Genomic_DNA"/>
</dbReference>
<dbReference type="OMA" id="YKDHEVH"/>
<evidence type="ECO:0000256" key="1">
    <source>
        <dbReference type="SAM" id="MobiDB-lite"/>
    </source>
</evidence>
<comment type="caution">
    <text evidence="2">The sequence shown here is derived from an EMBL/GenBank/DDBJ whole genome shotgun (WGS) entry which is preliminary data.</text>
</comment>
<dbReference type="InterPro" id="IPR007788">
    <property type="entry name" value="QCT"/>
</dbReference>
<feature type="region of interest" description="Disordered" evidence="1">
    <location>
        <begin position="14"/>
        <end position="36"/>
    </location>
</feature>
<protein>
    <submittedName>
        <fullName evidence="2">Glutaminyl-peptide cyclotransferase</fullName>
    </submittedName>
</protein>
<evidence type="ECO:0000313" key="2">
    <source>
        <dbReference type="EMBL" id="KAA8498546.1"/>
    </source>
</evidence>
<dbReference type="PANTHER" id="PTHR31270:SF1">
    <property type="entry name" value="GLUTAMINYL-PEPTIDE CYCLOTRANSFERASE"/>
    <property type="match status" value="1"/>
</dbReference>
<feature type="compositionally biased region" description="Low complexity" evidence="1">
    <location>
        <begin position="81"/>
        <end position="90"/>
    </location>
</feature>
<dbReference type="Pfam" id="PF05096">
    <property type="entry name" value="Glu_cyclase_2"/>
    <property type="match status" value="1"/>
</dbReference>
<organism evidence="2 3">
    <name type="scientific">Porphyridium purpureum</name>
    <name type="common">Red alga</name>
    <name type="synonym">Porphyridium cruentum</name>
    <dbReference type="NCBI Taxonomy" id="35688"/>
    <lineage>
        <taxon>Eukaryota</taxon>
        <taxon>Rhodophyta</taxon>
        <taxon>Bangiophyceae</taxon>
        <taxon>Porphyridiales</taxon>
        <taxon>Porphyridiaceae</taxon>
        <taxon>Porphyridium</taxon>
    </lineage>
</organism>
<feature type="region of interest" description="Disordered" evidence="1">
    <location>
        <begin position="81"/>
        <end position="100"/>
    </location>
</feature>
<evidence type="ECO:0000313" key="3">
    <source>
        <dbReference type="Proteomes" id="UP000324585"/>
    </source>
</evidence>
<dbReference type="AlphaFoldDB" id="A0A5J4Z4H1"/>
<accession>A0A5J4Z4H1</accession>
<gene>
    <name evidence="2" type="ORF">FVE85_6131</name>
</gene>
<keyword evidence="3" id="KW-1185">Reference proteome</keyword>
<keyword evidence="2" id="KW-0808">Transferase</keyword>
<name>A0A5J4Z4H1_PORPP</name>
<proteinExistence type="predicted"/>
<dbReference type="GO" id="GO:0016603">
    <property type="term" value="F:glutaminyl-peptide cyclotransferase activity"/>
    <property type="evidence" value="ECO:0007669"/>
    <property type="project" value="InterPro"/>
</dbReference>
<dbReference type="OrthoDB" id="3960at2759"/>
<reference evidence="3" key="1">
    <citation type="journal article" date="2019" name="Nat. Commun.">
        <title>Expansion of phycobilisome linker gene families in mesophilic red algae.</title>
        <authorList>
            <person name="Lee J."/>
            <person name="Kim D."/>
            <person name="Bhattacharya D."/>
            <person name="Yoon H.S."/>
        </authorList>
    </citation>
    <scope>NUCLEOTIDE SEQUENCE [LARGE SCALE GENOMIC DNA]</scope>
    <source>
        <strain evidence="3">CCMP 1328</strain>
    </source>
</reference>
<dbReference type="PANTHER" id="PTHR31270">
    <property type="entry name" value="GLUTAMINYL-PEPTIDE CYCLOTRANSFERASE"/>
    <property type="match status" value="1"/>
</dbReference>